<dbReference type="Gene3D" id="2.60.40.420">
    <property type="entry name" value="Cupredoxins - blue copper proteins"/>
    <property type="match status" value="3"/>
</dbReference>
<keyword evidence="15" id="KW-1185">Reference proteome</keyword>
<dbReference type="Pfam" id="PF07731">
    <property type="entry name" value="Cu-oxidase_2"/>
    <property type="match status" value="1"/>
</dbReference>
<reference evidence="14" key="1">
    <citation type="journal article" date="2020" name="Stud. Mycol.">
        <title>101 Dothideomycetes genomes: a test case for predicting lifestyles and emergence of pathogens.</title>
        <authorList>
            <person name="Haridas S."/>
            <person name="Albert R."/>
            <person name="Binder M."/>
            <person name="Bloem J."/>
            <person name="Labutti K."/>
            <person name="Salamov A."/>
            <person name="Andreopoulos B."/>
            <person name="Baker S."/>
            <person name="Barry K."/>
            <person name="Bills G."/>
            <person name="Bluhm B."/>
            <person name="Cannon C."/>
            <person name="Castanera R."/>
            <person name="Culley D."/>
            <person name="Daum C."/>
            <person name="Ezra D."/>
            <person name="Gonzalez J."/>
            <person name="Henrissat B."/>
            <person name="Kuo A."/>
            <person name="Liang C."/>
            <person name="Lipzen A."/>
            <person name="Lutzoni F."/>
            <person name="Magnuson J."/>
            <person name="Mondo S."/>
            <person name="Nolan M."/>
            <person name="Ohm R."/>
            <person name="Pangilinan J."/>
            <person name="Park H.-J."/>
            <person name="Ramirez L."/>
            <person name="Alfaro M."/>
            <person name="Sun H."/>
            <person name="Tritt A."/>
            <person name="Yoshinaga Y."/>
            <person name="Zwiers L.-H."/>
            <person name="Turgeon B."/>
            <person name="Goodwin S."/>
            <person name="Spatafora J."/>
            <person name="Crous P."/>
            <person name="Grigoriev I."/>
        </authorList>
    </citation>
    <scope>NUCLEOTIDE SEQUENCE</scope>
    <source>
        <strain evidence="14">CBS 480.64</strain>
    </source>
</reference>
<evidence type="ECO:0000256" key="6">
    <source>
        <dbReference type="ARBA" id="ARBA00023002"/>
    </source>
</evidence>
<gene>
    <name evidence="14" type="ORF">K470DRAFT_271007</name>
</gene>
<dbReference type="CDD" id="cd13854">
    <property type="entry name" value="CuRO_1_MaLCC_like"/>
    <property type="match status" value="1"/>
</dbReference>
<dbReference type="PANTHER" id="PTHR11709:SF87">
    <property type="entry name" value="LACCASE"/>
    <property type="match status" value="1"/>
</dbReference>
<keyword evidence="10" id="KW-0732">Signal</keyword>
<evidence type="ECO:0000256" key="1">
    <source>
        <dbReference type="ARBA" id="ARBA00000349"/>
    </source>
</evidence>
<dbReference type="SUPFAM" id="SSF49503">
    <property type="entry name" value="Cupredoxins"/>
    <property type="match status" value="3"/>
</dbReference>
<protein>
    <recommendedName>
        <fullName evidence="4">laccase</fullName>
        <ecNumber evidence="4">1.10.3.2</ecNumber>
    </recommendedName>
</protein>
<dbReference type="CDD" id="cd13901">
    <property type="entry name" value="CuRO_3_MaLCC_like"/>
    <property type="match status" value="1"/>
</dbReference>
<dbReference type="EC" id="1.10.3.2" evidence="4"/>
<dbReference type="InterPro" id="IPR002355">
    <property type="entry name" value="Cu_oxidase_Cu_BS"/>
</dbReference>
<feature type="chain" id="PRO_5025337405" description="laccase" evidence="10">
    <location>
        <begin position="21"/>
        <end position="582"/>
    </location>
</feature>
<dbReference type="FunFam" id="2.60.40.420:FF:000045">
    <property type="entry name" value="Laccase 2"/>
    <property type="match status" value="1"/>
</dbReference>
<evidence type="ECO:0000313" key="15">
    <source>
        <dbReference type="Proteomes" id="UP000799421"/>
    </source>
</evidence>
<evidence type="ECO:0000259" key="13">
    <source>
        <dbReference type="Pfam" id="PF07732"/>
    </source>
</evidence>
<dbReference type="CDD" id="cd13880">
    <property type="entry name" value="CuRO_2_MaLCC_like"/>
    <property type="match status" value="1"/>
</dbReference>
<dbReference type="InterPro" id="IPR001117">
    <property type="entry name" value="Cu-oxidase_2nd"/>
</dbReference>
<dbReference type="Pfam" id="PF07732">
    <property type="entry name" value="Cu-oxidase_3"/>
    <property type="match status" value="1"/>
</dbReference>
<comment type="similarity">
    <text evidence="3">Belongs to the multicopper oxidase family.</text>
</comment>
<evidence type="ECO:0000259" key="12">
    <source>
        <dbReference type="Pfam" id="PF07731"/>
    </source>
</evidence>
<comment type="catalytic activity">
    <reaction evidence="1">
        <text>4 hydroquinone + O2 = 4 benzosemiquinone + 2 H2O</text>
        <dbReference type="Rhea" id="RHEA:11276"/>
        <dbReference type="ChEBI" id="CHEBI:15377"/>
        <dbReference type="ChEBI" id="CHEBI:15379"/>
        <dbReference type="ChEBI" id="CHEBI:17594"/>
        <dbReference type="ChEBI" id="CHEBI:17977"/>
        <dbReference type="EC" id="1.10.3.2"/>
    </reaction>
</comment>
<dbReference type="InterPro" id="IPR033138">
    <property type="entry name" value="Cu_oxidase_CS"/>
</dbReference>
<keyword evidence="5" id="KW-0479">Metal-binding</keyword>
<dbReference type="GO" id="GO:0046274">
    <property type="term" value="P:lignin catabolic process"/>
    <property type="evidence" value="ECO:0007669"/>
    <property type="project" value="UniProtKB-KW"/>
</dbReference>
<evidence type="ECO:0000256" key="9">
    <source>
        <dbReference type="ARBA" id="ARBA00023185"/>
    </source>
</evidence>
<accession>A0A6A7BXK6</accession>
<evidence type="ECO:0000256" key="3">
    <source>
        <dbReference type="ARBA" id="ARBA00010609"/>
    </source>
</evidence>
<dbReference type="Pfam" id="PF00394">
    <property type="entry name" value="Cu-oxidase"/>
    <property type="match status" value="1"/>
</dbReference>
<keyword evidence="7" id="KW-0186">Copper</keyword>
<feature type="signal peptide" evidence="10">
    <location>
        <begin position="1"/>
        <end position="20"/>
    </location>
</feature>
<dbReference type="PROSITE" id="PS00079">
    <property type="entry name" value="MULTICOPPER_OXIDASE1"/>
    <property type="match status" value="1"/>
</dbReference>
<feature type="domain" description="Plastocyanin-like" evidence="13">
    <location>
        <begin position="81"/>
        <end position="196"/>
    </location>
</feature>
<keyword evidence="6" id="KW-0560">Oxidoreductase</keyword>
<feature type="domain" description="Plastocyanin-like" evidence="11">
    <location>
        <begin position="207"/>
        <end position="341"/>
    </location>
</feature>
<dbReference type="FunFam" id="2.60.40.420:FF:000021">
    <property type="entry name" value="Extracellular dihydrogeodin oxidase/laccase"/>
    <property type="match status" value="1"/>
</dbReference>
<name>A0A6A7BXK6_9PEZI</name>
<evidence type="ECO:0000313" key="14">
    <source>
        <dbReference type="EMBL" id="KAF2860096.1"/>
    </source>
</evidence>
<evidence type="ECO:0000256" key="10">
    <source>
        <dbReference type="SAM" id="SignalP"/>
    </source>
</evidence>
<keyword evidence="9" id="KW-0439">Lignin degradation</keyword>
<dbReference type="InterPro" id="IPR045087">
    <property type="entry name" value="Cu-oxidase_fam"/>
</dbReference>
<dbReference type="GO" id="GO:0005507">
    <property type="term" value="F:copper ion binding"/>
    <property type="evidence" value="ECO:0007669"/>
    <property type="project" value="InterPro"/>
</dbReference>
<dbReference type="InterPro" id="IPR011707">
    <property type="entry name" value="Cu-oxidase-like_N"/>
</dbReference>
<evidence type="ECO:0000256" key="2">
    <source>
        <dbReference type="ARBA" id="ARBA00001935"/>
    </source>
</evidence>
<dbReference type="InterPro" id="IPR008972">
    <property type="entry name" value="Cupredoxin"/>
</dbReference>
<dbReference type="EMBL" id="MU005985">
    <property type="protein sequence ID" value="KAF2860096.1"/>
    <property type="molecule type" value="Genomic_DNA"/>
</dbReference>
<evidence type="ECO:0000256" key="8">
    <source>
        <dbReference type="ARBA" id="ARBA00023180"/>
    </source>
</evidence>
<organism evidence="14 15">
    <name type="scientific">Piedraia hortae CBS 480.64</name>
    <dbReference type="NCBI Taxonomy" id="1314780"/>
    <lineage>
        <taxon>Eukaryota</taxon>
        <taxon>Fungi</taxon>
        <taxon>Dikarya</taxon>
        <taxon>Ascomycota</taxon>
        <taxon>Pezizomycotina</taxon>
        <taxon>Dothideomycetes</taxon>
        <taxon>Dothideomycetidae</taxon>
        <taxon>Capnodiales</taxon>
        <taxon>Piedraiaceae</taxon>
        <taxon>Piedraia</taxon>
    </lineage>
</organism>
<proteinExistence type="inferred from homology"/>
<dbReference type="OrthoDB" id="2121828at2759"/>
<keyword evidence="8" id="KW-0325">Glycoprotein</keyword>
<dbReference type="PROSITE" id="PS00080">
    <property type="entry name" value="MULTICOPPER_OXIDASE2"/>
    <property type="match status" value="1"/>
</dbReference>
<comment type="cofactor">
    <cofactor evidence="2">
        <name>Cu cation</name>
        <dbReference type="ChEBI" id="CHEBI:23378"/>
    </cofactor>
</comment>
<sequence>MRASFFTGLYLAAFSTLASAAALPSTPTLGESTPALEERADSQCTHGPTSRACWSSGYSIATDFDQKAPTTGKTVTYDLTVTNTTCNPDGNGARTCLLINNQYPGPLIRASWGDNLVITVHNKMQDNGTSIHWHGVRQLNSMGSDGVGGVTECPIAPGDSKTYRFRVTQFGTSWYHSHFSAQYGEGVIGPMIFDGPATANYDEDLGTFMLNEWFYKTASSINAVSKNRAGPPGDNVLINGQNKNANGGGEYGKITIESGKKYRLRFINSAVDNFYYVSLDNHPLQVITSDFIPIRPFYTNSLLIAIGQRYDVIINANQTAGNYWLRVDNAVECATQNLLSGRNIVTYKGVSVATPSSQAYPPPKTCDESPILAPYWKQPVPSSTFTSTVRQLDISLDTGKTATDGDTIVLWRLNETSLDVDWAKPTVQYVLDGNNSFPESYNVRQTVNPNSWNYWVIQQKSLPTPPIPHPIHLHGHDYFVLGQGTGNYSTGIQLNYDTPPRRDTAIVPGAGWMVIAFPSNNPGTWLMHCHIAWHVSGGLGSQFLESPSQIPAEIDRGTHDQTCANWKKYVPNMKYVKDDSGL</sequence>
<feature type="domain" description="Plastocyanin-like" evidence="12">
    <location>
        <begin position="421"/>
        <end position="548"/>
    </location>
</feature>
<evidence type="ECO:0000256" key="7">
    <source>
        <dbReference type="ARBA" id="ARBA00023008"/>
    </source>
</evidence>
<dbReference type="InterPro" id="IPR011706">
    <property type="entry name" value="Cu-oxidase_C"/>
</dbReference>
<evidence type="ECO:0000259" key="11">
    <source>
        <dbReference type="Pfam" id="PF00394"/>
    </source>
</evidence>
<evidence type="ECO:0000256" key="5">
    <source>
        <dbReference type="ARBA" id="ARBA00022723"/>
    </source>
</evidence>
<evidence type="ECO:0000256" key="4">
    <source>
        <dbReference type="ARBA" id="ARBA00012297"/>
    </source>
</evidence>
<dbReference type="PANTHER" id="PTHR11709">
    <property type="entry name" value="MULTI-COPPER OXIDASE"/>
    <property type="match status" value="1"/>
</dbReference>
<dbReference type="Proteomes" id="UP000799421">
    <property type="component" value="Unassembled WGS sequence"/>
</dbReference>
<dbReference type="AlphaFoldDB" id="A0A6A7BXK6"/>
<dbReference type="GO" id="GO:0052716">
    <property type="term" value="F:hydroquinone:oxygen oxidoreductase activity"/>
    <property type="evidence" value="ECO:0007669"/>
    <property type="project" value="UniProtKB-EC"/>
</dbReference>